<accession>A0ABT0J9K4</accession>
<dbReference type="Pfam" id="PF21868">
    <property type="entry name" value="GbpA_D3"/>
    <property type="match status" value="1"/>
</dbReference>
<organism evidence="3 4">
    <name type="scientific">Pseudomonas morbosilactucae</name>
    <dbReference type="NCBI Taxonomy" id="2938197"/>
    <lineage>
        <taxon>Bacteria</taxon>
        <taxon>Pseudomonadati</taxon>
        <taxon>Pseudomonadota</taxon>
        <taxon>Gammaproteobacteria</taxon>
        <taxon>Pseudomonadales</taxon>
        <taxon>Pseudomonadaceae</taxon>
        <taxon>Pseudomonas</taxon>
    </lineage>
</organism>
<name>A0ABT0J9K4_9PSED</name>
<feature type="non-terminal residue" evidence="3">
    <location>
        <position position="1"/>
    </location>
</feature>
<dbReference type="Proteomes" id="UP001155163">
    <property type="component" value="Unassembled WGS sequence"/>
</dbReference>
<dbReference type="EMBL" id="JALQCX010000002">
    <property type="protein sequence ID" value="MCK9812576.1"/>
    <property type="molecule type" value="Genomic_DNA"/>
</dbReference>
<dbReference type="Gene3D" id="3.30.70.2150">
    <property type="match status" value="1"/>
</dbReference>
<reference evidence="3 4" key="2">
    <citation type="journal article" date="2023" name="Plant Pathol.">
        <title>Dismantling and reorganizing Pseudomonas marginalis sensu#lato.</title>
        <authorList>
            <person name="Sawada H."/>
            <person name="Fujikawa T."/>
            <person name="Satou M."/>
        </authorList>
    </citation>
    <scope>NUCLEOTIDE SEQUENCE [LARGE SCALE GENOMIC DNA]</scope>
    <source>
        <strain evidence="3 4">MAFF 302046</strain>
    </source>
</reference>
<evidence type="ECO:0000313" key="3">
    <source>
        <dbReference type="EMBL" id="MCK9812576.1"/>
    </source>
</evidence>
<reference evidence="3 4" key="1">
    <citation type="journal article" date="2022" name="Int. J. Syst. Evol. Microbiol.">
        <title>Pseudomonas aegrilactucae sp. nov. and Pseudomonas morbosilactucae sp. nov., pathogens causing bacterial rot of lettuce in Japan.</title>
        <authorList>
            <person name="Sawada H."/>
            <person name="Fujikawa T."/>
            <person name="Satou M."/>
        </authorList>
    </citation>
    <scope>NUCLEOTIDE SEQUENCE [LARGE SCALE GENOMIC DNA]</scope>
    <source>
        <strain evidence="3 4">MAFF 302046</strain>
    </source>
</reference>
<evidence type="ECO:0000259" key="1">
    <source>
        <dbReference type="Pfam" id="PF18416"/>
    </source>
</evidence>
<proteinExistence type="predicted"/>
<gene>
    <name evidence="3" type="ORF">M1B35_00035</name>
</gene>
<evidence type="ECO:0000259" key="2">
    <source>
        <dbReference type="Pfam" id="PF21868"/>
    </source>
</evidence>
<sequence>DVWPRELAKKVNAAKQGYQMGLLNDKDEVVPNFGKNDILVKQGSDIVNVMIDKEQAAKPGELAITGMQPEYTLKDGKVDLHFNAIAKGGDYTVKATVYNAKQESVAFQQAPAGNTPHFSMALTGQSPGKYDLIVVATSKKGDLLQQTASFTLKQEQSSGGVEDGGENGGKYDHVFPQGLSTYKAGTLVLQPKDGKTYKCNPFPYSGYCIQWNSGATAFEPGVGANWQSAWTRQ</sequence>
<dbReference type="PANTHER" id="PTHR34823:SF1">
    <property type="entry name" value="CHITIN-BINDING TYPE-4 DOMAIN-CONTAINING PROTEIN"/>
    <property type="match status" value="1"/>
</dbReference>
<keyword evidence="4" id="KW-1185">Reference proteome</keyword>
<dbReference type="InterPro" id="IPR054063">
    <property type="entry name" value="GbpA_D3"/>
</dbReference>
<dbReference type="InterPro" id="IPR051024">
    <property type="entry name" value="GlcNAc_Chitin_IntDeg"/>
</dbReference>
<dbReference type="Pfam" id="PF18416">
    <property type="entry name" value="GbpA_2"/>
    <property type="match status" value="1"/>
</dbReference>
<feature type="domain" description="N-acetylglucosamine binding protein A" evidence="1">
    <location>
        <begin position="2"/>
        <end position="51"/>
    </location>
</feature>
<feature type="domain" description="GlcNAc-binding protein A third" evidence="2">
    <location>
        <begin position="61"/>
        <end position="152"/>
    </location>
</feature>
<protein>
    <submittedName>
        <fullName evidence="3">N-acetylglucosamine-binding protein GbpA</fullName>
    </submittedName>
</protein>
<dbReference type="Gene3D" id="2.60.40.2550">
    <property type="match status" value="1"/>
</dbReference>
<comment type="caution">
    <text evidence="3">The sequence shown here is derived from an EMBL/GenBank/DDBJ whole genome shotgun (WGS) entry which is preliminary data.</text>
</comment>
<dbReference type="PANTHER" id="PTHR34823">
    <property type="entry name" value="GLCNAC-BINDING PROTEIN A"/>
    <property type="match status" value="1"/>
</dbReference>
<evidence type="ECO:0000313" key="4">
    <source>
        <dbReference type="Proteomes" id="UP001155163"/>
    </source>
</evidence>
<dbReference type="InterPro" id="IPR041029">
    <property type="entry name" value="GbpA_2"/>
</dbReference>